<reference evidence="8" key="1">
    <citation type="submission" date="2019-10" db="EMBL/GenBank/DDBJ databases">
        <authorList>
            <consortium name="DOE Joint Genome Institute"/>
            <person name="Kuo A."/>
            <person name="Miyauchi S."/>
            <person name="Kiss E."/>
            <person name="Drula E."/>
            <person name="Kohler A."/>
            <person name="Sanchez-Garcia M."/>
            <person name="Andreopoulos B."/>
            <person name="Barry K.W."/>
            <person name="Bonito G."/>
            <person name="Buee M."/>
            <person name="Carver A."/>
            <person name="Chen C."/>
            <person name="Cichocki N."/>
            <person name="Clum A."/>
            <person name="Culley D."/>
            <person name="Crous P.W."/>
            <person name="Fauchery L."/>
            <person name="Girlanda M."/>
            <person name="Hayes R."/>
            <person name="Keri Z."/>
            <person name="LaButti K."/>
            <person name="Lipzen A."/>
            <person name="Lombard V."/>
            <person name="Magnuson J."/>
            <person name="Maillard F."/>
            <person name="Morin E."/>
            <person name="Murat C."/>
            <person name="Nolan M."/>
            <person name="Ohm R."/>
            <person name="Pangilinan J."/>
            <person name="Pereira M."/>
            <person name="Perotto S."/>
            <person name="Peter M."/>
            <person name="Riley R."/>
            <person name="Sitrit Y."/>
            <person name="Stielow B."/>
            <person name="Szollosi G."/>
            <person name="Zifcakova L."/>
            <person name="Stursova M."/>
            <person name="Spatafora J.W."/>
            <person name="Tedersoo L."/>
            <person name="Vaario L.-M."/>
            <person name="Yamada A."/>
            <person name="Yan M."/>
            <person name="Wang P."/>
            <person name="Xu J."/>
            <person name="Bruns T."/>
            <person name="Baldrian P."/>
            <person name="Vilgalys R."/>
            <person name="Henrissat B."/>
            <person name="Grigoriev I.V."/>
            <person name="Hibbett D."/>
            <person name="Nagy L.G."/>
            <person name="Martin F.M."/>
        </authorList>
    </citation>
    <scope>NUCLEOTIDE SEQUENCE</scope>
    <source>
        <strain evidence="8">BED1</strain>
    </source>
</reference>
<protein>
    <submittedName>
        <fullName evidence="8">Uncharacterized protein</fullName>
    </submittedName>
</protein>
<dbReference type="InterPro" id="IPR000270">
    <property type="entry name" value="PB1_dom"/>
</dbReference>
<evidence type="ECO:0000256" key="3">
    <source>
        <dbReference type="ARBA" id="ARBA00022833"/>
    </source>
</evidence>
<dbReference type="SMART" id="SM00291">
    <property type="entry name" value="ZnF_ZZ"/>
    <property type="match status" value="4"/>
</dbReference>
<keyword evidence="1" id="KW-0479">Metal-binding</keyword>
<dbReference type="AlphaFoldDB" id="A0AAD4C6K8"/>
<keyword evidence="9" id="KW-1185">Reference proteome</keyword>
<dbReference type="PROSITE" id="PS50135">
    <property type="entry name" value="ZF_ZZ_2"/>
    <property type="match status" value="2"/>
</dbReference>
<dbReference type="Proteomes" id="UP001194468">
    <property type="component" value="Unassembled WGS sequence"/>
</dbReference>
<dbReference type="InterPro" id="IPR000433">
    <property type="entry name" value="Znf_ZZ"/>
</dbReference>
<dbReference type="CDD" id="cd02340">
    <property type="entry name" value="ZZ_NBR1_like"/>
    <property type="match status" value="1"/>
</dbReference>
<dbReference type="InterPro" id="IPR043145">
    <property type="entry name" value="Znf_ZZ_sf"/>
</dbReference>
<dbReference type="Pfam" id="PF00564">
    <property type="entry name" value="PB1"/>
    <property type="match status" value="1"/>
</dbReference>
<dbReference type="GO" id="GO:0005080">
    <property type="term" value="F:protein kinase C binding"/>
    <property type="evidence" value="ECO:0007669"/>
    <property type="project" value="TreeGrafter"/>
</dbReference>
<name>A0AAD4C6K8_BOLED</name>
<feature type="region of interest" description="Disordered" evidence="5">
    <location>
        <begin position="119"/>
        <end position="168"/>
    </location>
</feature>
<gene>
    <name evidence="8" type="ORF">L210DRAFT_3440022</name>
</gene>
<dbReference type="Gene3D" id="3.10.20.90">
    <property type="entry name" value="Phosphatidylinositol 3-kinase Catalytic Subunit, Chain A, domain 1"/>
    <property type="match status" value="1"/>
</dbReference>
<dbReference type="CDD" id="cd02249">
    <property type="entry name" value="ZZ"/>
    <property type="match status" value="1"/>
</dbReference>
<keyword evidence="3" id="KW-0862">Zinc</keyword>
<dbReference type="PANTHER" id="PTHR15090:SF0">
    <property type="entry name" value="SEQUESTOSOME-1"/>
    <property type="match status" value="1"/>
</dbReference>
<evidence type="ECO:0000313" key="8">
    <source>
        <dbReference type="EMBL" id="KAF8449164.1"/>
    </source>
</evidence>
<feature type="domain" description="ZZ-type" evidence="6">
    <location>
        <begin position="525"/>
        <end position="578"/>
    </location>
</feature>
<organism evidence="8 9">
    <name type="scientific">Boletus edulis BED1</name>
    <dbReference type="NCBI Taxonomy" id="1328754"/>
    <lineage>
        <taxon>Eukaryota</taxon>
        <taxon>Fungi</taxon>
        <taxon>Dikarya</taxon>
        <taxon>Basidiomycota</taxon>
        <taxon>Agaricomycotina</taxon>
        <taxon>Agaricomycetes</taxon>
        <taxon>Agaricomycetidae</taxon>
        <taxon>Boletales</taxon>
        <taxon>Boletineae</taxon>
        <taxon>Boletaceae</taxon>
        <taxon>Boletoideae</taxon>
        <taxon>Boletus</taxon>
    </lineage>
</organism>
<sequence>MYVRPDRPLVVKCTFDRSNKHINFASAKNCSYDLLKNKIEQCFSLYATPYVISYKDDDGEVTDISTESDLTEAIQYFQAGSDDPPLSSAASILSGRSFGSKRRIALRVHITVDYDGPSLSDTSSLASMEEYKGRNKSSGELSWPEMSSTGKPENDDDRSRTASPFEHALSLSARDRGAAWLREQNERTIKAMLGSTPEPSESDSRSVSMSYSEDQRSEESIGGDLALQRDPRGKYYYSYTGGSSSTYDSGYEDGFSVKDENEVSMSSSSGGVRPNSMQLSWLASQQKIHDEEPGGVSAAPSSTSETPFTNTPDIPPDLLQFLVPAGPPPGTLTTCSECGVLLDAIRYVCAMCGEKEPIPHPHVPSEPSLDVGKGKERTYEAIHSYPPHPHPPFHFASSSFPSGTDLTVWSHSPHICDEHRNDKPLPCLPSSGPTLYSSRGPGHPSELQNVGYELCSGCIESAGIHHALCASTERVGSVSSGSTSPEDAMSQWLRSAPRHKGQLRHAYFEKVWGPRGWNDVEQEDMLTCKCSTCNTAITGKRYKCASCKKFNLCRACYSQAHDIHPAHAFLLVMEKPARLKSEPEYLPSMEDVNEEQSMKHPGVKCAHCLQDILGARFHCAICDSVDICSNCESAGLPGNLDSSEGGHLSSHIMIKIPYPLETHEVQTASRRAIHLWTDRDAAHVLTTPHSKPSSVYSSYAQTVVGSRMRLVAQDDPPEDHRIICDGCRETIFGTRYQCATCPSCPTPFSLCASCEERSYMLHDPMHAFFKLPRPVHRPLQSSTGFLPILYKVPAGPVGGLPPHMDHKEYLSFLVHPTALCDRCLERIQGAWFRCAYCAKDLCADCEALDTHDATHLFVVLKASVDMQQFRQFANLENPEPIIPFPVYL</sequence>
<reference evidence="8" key="2">
    <citation type="journal article" date="2020" name="Nat. Commun.">
        <title>Large-scale genome sequencing of mycorrhizal fungi provides insights into the early evolution of symbiotic traits.</title>
        <authorList>
            <person name="Miyauchi S."/>
            <person name="Kiss E."/>
            <person name="Kuo A."/>
            <person name="Drula E."/>
            <person name="Kohler A."/>
            <person name="Sanchez-Garcia M."/>
            <person name="Morin E."/>
            <person name="Andreopoulos B."/>
            <person name="Barry K.W."/>
            <person name="Bonito G."/>
            <person name="Buee M."/>
            <person name="Carver A."/>
            <person name="Chen C."/>
            <person name="Cichocki N."/>
            <person name="Clum A."/>
            <person name="Culley D."/>
            <person name="Crous P.W."/>
            <person name="Fauchery L."/>
            <person name="Girlanda M."/>
            <person name="Hayes R.D."/>
            <person name="Keri Z."/>
            <person name="LaButti K."/>
            <person name="Lipzen A."/>
            <person name="Lombard V."/>
            <person name="Magnuson J."/>
            <person name="Maillard F."/>
            <person name="Murat C."/>
            <person name="Nolan M."/>
            <person name="Ohm R.A."/>
            <person name="Pangilinan J."/>
            <person name="Pereira M.F."/>
            <person name="Perotto S."/>
            <person name="Peter M."/>
            <person name="Pfister S."/>
            <person name="Riley R."/>
            <person name="Sitrit Y."/>
            <person name="Stielow J.B."/>
            <person name="Szollosi G."/>
            <person name="Zifcakova L."/>
            <person name="Stursova M."/>
            <person name="Spatafora J.W."/>
            <person name="Tedersoo L."/>
            <person name="Vaario L.M."/>
            <person name="Yamada A."/>
            <person name="Yan M."/>
            <person name="Wang P."/>
            <person name="Xu J."/>
            <person name="Bruns T."/>
            <person name="Baldrian P."/>
            <person name="Vilgalys R."/>
            <person name="Dunand C."/>
            <person name="Henrissat B."/>
            <person name="Grigoriev I.V."/>
            <person name="Hibbett D."/>
            <person name="Nagy L.G."/>
            <person name="Martin F.M."/>
        </authorList>
    </citation>
    <scope>NUCLEOTIDE SEQUENCE</scope>
    <source>
        <strain evidence="8">BED1</strain>
    </source>
</reference>
<dbReference type="GO" id="GO:0016235">
    <property type="term" value="C:aggresome"/>
    <property type="evidence" value="ECO:0007669"/>
    <property type="project" value="TreeGrafter"/>
</dbReference>
<dbReference type="GO" id="GO:0000423">
    <property type="term" value="P:mitophagy"/>
    <property type="evidence" value="ECO:0007669"/>
    <property type="project" value="TreeGrafter"/>
</dbReference>
<feature type="region of interest" description="Disordered" evidence="5">
    <location>
        <begin position="190"/>
        <end position="227"/>
    </location>
</feature>
<evidence type="ECO:0000313" key="9">
    <source>
        <dbReference type="Proteomes" id="UP001194468"/>
    </source>
</evidence>
<feature type="region of interest" description="Disordered" evidence="5">
    <location>
        <begin position="286"/>
        <end position="309"/>
    </location>
</feature>
<dbReference type="PROSITE" id="PS51745">
    <property type="entry name" value="PB1"/>
    <property type="match status" value="1"/>
</dbReference>
<dbReference type="GO" id="GO:0008270">
    <property type="term" value="F:zinc ion binding"/>
    <property type="evidence" value="ECO:0007669"/>
    <property type="project" value="UniProtKB-KW"/>
</dbReference>
<evidence type="ECO:0000256" key="1">
    <source>
        <dbReference type="ARBA" id="ARBA00022723"/>
    </source>
</evidence>
<proteinExistence type="predicted"/>
<accession>A0AAD4C6K8</accession>
<dbReference type="GO" id="GO:0007032">
    <property type="term" value="P:endosome organization"/>
    <property type="evidence" value="ECO:0007669"/>
    <property type="project" value="TreeGrafter"/>
</dbReference>
<dbReference type="InterPro" id="IPR053793">
    <property type="entry name" value="PB1-like"/>
</dbReference>
<dbReference type="Gene3D" id="3.30.60.90">
    <property type="match status" value="4"/>
</dbReference>
<dbReference type="PANTHER" id="PTHR15090">
    <property type="entry name" value="SEQUESTOSOME 1-RELATED"/>
    <property type="match status" value="1"/>
</dbReference>
<dbReference type="GO" id="GO:0070530">
    <property type="term" value="F:K63-linked polyubiquitin modification-dependent protein binding"/>
    <property type="evidence" value="ECO:0007669"/>
    <property type="project" value="TreeGrafter"/>
</dbReference>
<evidence type="ECO:0000256" key="2">
    <source>
        <dbReference type="ARBA" id="ARBA00022771"/>
    </source>
</evidence>
<feature type="domain" description="ZZ-type" evidence="6">
    <location>
        <begin position="600"/>
        <end position="661"/>
    </location>
</feature>
<evidence type="ECO:0000259" key="6">
    <source>
        <dbReference type="PROSITE" id="PS50135"/>
    </source>
</evidence>
<dbReference type="SUPFAM" id="SSF57850">
    <property type="entry name" value="RING/U-box"/>
    <property type="match status" value="4"/>
</dbReference>
<dbReference type="EMBL" id="WHUW01000003">
    <property type="protein sequence ID" value="KAF8449164.1"/>
    <property type="molecule type" value="Genomic_DNA"/>
</dbReference>
<dbReference type="GO" id="GO:0044753">
    <property type="term" value="C:amphisome"/>
    <property type="evidence" value="ECO:0007669"/>
    <property type="project" value="TreeGrafter"/>
</dbReference>
<keyword evidence="2 4" id="KW-0863">Zinc-finger</keyword>
<evidence type="ECO:0000256" key="5">
    <source>
        <dbReference type="SAM" id="MobiDB-lite"/>
    </source>
</evidence>
<feature type="domain" description="PB1" evidence="7">
    <location>
        <begin position="8"/>
        <end position="84"/>
    </location>
</feature>
<dbReference type="Pfam" id="PF00569">
    <property type="entry name" value="ZZ"/>
    <property type="match status" value="2"/>
</dbReference>
<evidence type="ECO:0000256" key="4">
    <source>
        <dbReference type="PROSITE-ProRule" id="PRU00228"/>
    </source>
</evidence>
<evidence type="ECO:0000259" key="7">
    <source>
        <dbReference type="PROSITE" id="PS51745"/>
    </source>
</evidence>
<feature type="compositionally biased region" description="Polar residues" evidence="5">
    <location>
        <begin position="136"/>
        <end position="151"/>
    </location>
</feature>
<comment type="caution">
    <text evidence="8">The sequence shown here is derived from an EMBL/GenBank/DDBJ whole genome shotgun (WGS) entry which is preliminary data.</text>
</comment>
<dbReference type="SUPFAM" id="SSF54277">
    <property type="entry name" value="CAD &amp; PB1 domains"/>
    <property type="match status" value="1"/>
</dbReference>
<dbReference type="InterPro" id="IPR052260">
    <property type="entry name" value="Autophagy_Rcpt_SigReg"/>
</dbReference>
<feature type="compositionally biased region" description="Polar residues" evidence="5">
    <location>
        <begin position="299"/>
        <end position="309"/>
    </location>
</feature>
<dbReference type="GO" id="GO:0035973">
    <property type="term" value="P:aggrephagy"/>
    <property type="evidence" value="ECO:0007669"/>
    <property type="project" value="TreeGrafter"/>
</dbReference>